<dbReference type="Pfam" id="PF09546">
    <property type="entry name" value="Spore_III_AE"/>
    <property type="match status" value="1"/>
</dbReference>
<feature type="transmembrane region" description="Helical" evidence="1">
    <location>
        <begin position="296"/>
        <end position="317"/>
    </location>
</feature>
<feature type="transmembrane region" description="Helical" evidence="1">
    <location>
        <begin position="131"/>
        <end position="154"/>
    </location>
</feature>
<evidence type="ECO:0000313" key="4">
    <source>
        <dbReference type="Proteomes" id="UP000284598"/>
    </source>
</evidence>
<dbReference type="InterPro" id="IPR014194">
    <property type="entry name" value="Spore_III_AE"/>
</dbReference>
<feature type="transmembrane region" description="Helical" evidence="1">
    <location>
        <begin position="197"/>
        <end position="216"/>
    </location>
</feature>
<dbReference type="Proteomes" id="UP000284598">
    <property type="component" value="Unassembled WGS sequence"/>
</dbReference>
<feature type="transmembrane region" description="Helical" evidence="1">
    <location>
        <begin position="166"/>
        <end position="185"/>
    </location>
</feature>
<keyword evidence="1" id="KW-1133">Transmembrane helix</keyword>
<keyword evidence="1" id="KW-0472">Membrane</keyword>
<evidence type="ECO:0000256" key="1">
    <source>
        <dbReference type="SAM" id="Phobius"/>
    </source>
</evidence>
<evidence type="ECO:0000313" key="3">
    <source>
        <dbReference type="EMBL" id="RHF90821.1"/>
    </source>
</evidence>
<evidence type="ECO:0000313" key="2">
    <source>
        <dbReference type="EMBL" id="RHA54794.1"/>
    </source>
</evidence>
<dbReference type="EMBL" id="QRHR01000001">
    <property type="protein sequence ID" value="RHF90821.1"/>
    <property type="molecule type" value="Genomic_DNA"/>
</dbReference>
<proteinExistence type="predicted"/>
<dbReference type="Proteomes" id="UP000286186">
    <property type="component" value="Unassembled WGS sequence"/>
</dbReference>
<accession>A0A413S0I5</accession>
<sequence>MRIINTKFIFKLVLLFFILLFLTSKPVKAGVISEEIITIDDFDLEDSGKILKTQGYDNIDYKYILKKLRDGDVLLVLKEIGRTAYEKTIGDVSLIEKTLVNLLLITIIASFFTNFANVFSKNGISDTGFYICYMVTVAIMVTMFEEFSIIAAQLVKLLLKFVGGMIPAYFLSVAIVGQAAAAGFYQLTLVIIEVCQFVFLKITLPAIKIYMAISLVNNISREDFLSGTTHVIENFINFVNKTMVGIVTGLNIIQGLILPSVDMAKNTTIKKFIGTLPVIGDGADAVTGMLLGSANLIKNCIGTFGIIMIILICFVPYMKLQIYSASIQIFTAIIQPVADRRIIESLNCLCKGIRLLIRVVISSGFLFVISIAIICMTTNVKT</sequence>
<dbReference type="RefSeq" id="WP_118025197.1">
    <property type="nucleotide sequence ID" value="NZ_JBBNGR010000016.1"/>
</dbReference>
<comment type="caution">
    <text evidence="2">The sequence shown here is derived from an EMBL/GenBank/DDBJ whole genome shotgun (WGS) entry which is preliminary data.</text>
</comment>
<name>A0A413S0I5_9FIRM</name>
<protein>
    <recommendedName>
        <fullName evidence="6">Stage III sporulation protein AE</fullName>
    </recommendedName>
</protein>
<organism evidence="2 4">
    <name type="scientific">Eubacterium ventriosum</name>
    <dbReference type="NCBI Taxonomy" id="39496"/>
    <lineage>
        <taxon>Bacteria</taxon>
        <taxon>Bacillati</taxon>
        <taxon>Bacillota</taxon>
        <taxon>Clostridia</taxon>
        <taxon>Eubacteriales</taxon>
        <taxon>Eubacteriaceae</taxon>
        <taxon>Eubacterium</taxon>
    </lineage>
</organism>
<evidence type="ECO:0008006" key="6">
    <source>
        <dbReference type="Google" id="ProtNLM"/>
    </source>
</evidence>
<feature type="transmembrane region" description="Helical" evidence="1">
    <location>
        <begin position="355"/>
        <end position="380"/>
    </location>
</feature>
<dbReference type="EMBL" id="QSFO01000006">
    <property type="protein sequence ID" value="RHA54794.1"/>
    <property type="molecule type" value="Genomic_DNA"/>
</dbReference>
<evidence type="ECO:0000313" key="5">
    <source>
        <dbReference type="Proteomes" id="UP000286186"/>
    </source>
</evidence>
<gene>
    <name evidence="3" type="ORF">DW652_01015</name>
    <name evidence="2" type="ORF">DW929_06135</name>
</gene>
<dbReference type="AlphaFoldDB" id="A0A413S0I5"/>
<reference evidence="4 5" key="1">
    <citation type="submission" date="2018-08" db="EMBL/GenBank/DDBJ databases">
        <title>A genome reference for cultivated species of the human gut microbiota.</title>
        <authorList>
            <person name="Zou Y."/>
            <person name="Xue W."/>
            <person name="Luo G."/>
        </authorList>
    </citation>
    <scope>NUCLEOTIDE SEQUENCE [LARGE SCALE GENOMIC DNA]</scope>
    <source>
        <strain evidence="3 5">AM23-22</strain>
        <strain evidence="2 4">AM43-2</strain>
    </source>
</reference>
<keyword evidence="1" id="KW-0812">Transmembrane</keyword>
<feature type="transmembrane region" description="Helical" evidence="1">
    <location>
        <begin position="99"/>
        <end position="119"/>
    </location>
</feature>